<name>A0A2W4RAI5_9GAMM</name>
<reference evidence="4 5" key="1">
    <citation type="journal article" date="2018" name="Aquat. Microb. Ecol.">
        <title>Gammaproteobacterial methanotrophs dominate.</title>
        <authorList>
            <person name="Rissanen A.J."/>
            <person name="Saarenheimo J."/>
            <person name="Tiirola M."/>
            <person name="Peura S."/>
            <person name="Aalto S.L."/>
            <person name="Karvinen A."/>
            <person name="Nykanen H."/>
        </authorList>
    </citation>
    <scope>NUCLEOTIDE SEQUENCE [LARGE SCALE GENOMIC DNA]</scope>
    <source>
        <strain evidence="4">AMbin10</strain>
    </source>
</reference>
<organism evidence="4 5">
    <name type="scientific">Candidatus Methylumidiphilus alinenensis</name>
    <dbReference type="NCBI Taxonomy" id="2202197"/>
    <lineage>
        <taxon>Bacteria</taxon>
        <taxon>Pseudomonadati</taxon>
        <taxon>Pseudomonadota</taxon>
        <taxon>Gammaproteobacteria</taxon>
        <taxon>Methylococcales</taxon>
        <taxon>Candidatus Methylumidiphilus</taxon>
    </lineage>
</organism>
<evidence type="ECO:0000259" key="3">
    <source>
        <dbReference type="Pfam" id="PF02230"/>
    </source>
</evidence>
<dbReference type="PANTHER" id="PTHR10655:SF17">
    <property type="entry name" value="LYSOPHOSPHOLIPASE-LIKE PROTEIN 1"/>
    <property type="match status" value="1"/>
</dbReference>
<dbReference type="InterPro" id="IPR050565">
    <property type="entry name" value="LYPA1-2/EST-like"/>
</dbReference>
<dbReference type="GO" id="GO:0016787">
    <property type="term" value="F:hydrolase activity"/>
    <property type="evidence" value="ECO:0007669"/>
    <property type="project" value="UniProtKB-KW"/>
</dbReference>
<keyword evidence="2" id="KW-0378">Hydrolase</keyword>
<dbReference type="InterPro" id="IPR029058">
    <property type="entry name" value="AB_hydrolase_fold"/>
</dbReference>
<dbReference type="AlphaFoldDB" id="A0A2W4RAI5"/>
<dbReference type="SUPFAM" id="SSF53474">
    <property type="entry name" value="alpha/beta-Hydrolases"/>
    <property type="match status" value="1"/>
</dbReference>
<evidence type="ECO:0000256" key="2">
    <source>
        <dbReference type="ARBA" id="ARBA00022801"/>
    </source>
</evidence>
<evidence type="ECO:0000313" key="5">
    <source>
        <dbReference type="Proteomes" id="UP000249396"/>
    </source>
</evidence>
<evidence type="ECO:0000313" key="4">
    <source>
        <dbReference type="EMBL" id="PZN81125.1"/>
    </source>
</evidence>
<comment type="similarity">
    <text evidence="1">Belongs to the AB hydrolase superfamily. AB hydrolase 2 family.</text>
</comment>
<feature type="domain" description="Phospholipase/carboxylesterase/thioesterase" evidence="3">
    <location>
        <begin position="13"/>
        <end position="209"/>
    </location>
</feature>
<dbReference type="InterPro" id="IPR003140">
    <property type="entry name" value="PLipase/COase/thioEstase"/>
</dbReference>
<dbReference type="EMBL" id="QJPH01000275">
    <property type="protein sequence ID" value="PZN81125.1"/>
    <property type="molecule type" value="Genomic_DNA"/>
</dbReference>
<proteinExistence type="inferred from homology"/>
<evidence type="ECO:0000256" key="1">
    <source>
        <dbReference type="ARBA" id="ARBA00006499"/>
    </source>
</evidence>
<dbReference type="Pfam" id="PF02230">
    <property type="entry name" value="Abhydrolase_2"/>
    <property type="match status" value="1"/>
</dbReference>
<comment type="caution">
    <text evidence="4">The sequence shown here is derived from an EMBL/GenBank/DDBJ whole genome shotgun (WGS) entry which is preliminary data.</text>
</comment>
<dbReference type="PANTHER" id="PTHR10655">
    <property type="entry name" value="LYSOPHOSPHOLIPASE-RELATED"/>
    <property type="match status" value="1"/>
</dbReference>
<sequence length="219" mass="22969">MLNEHTLPPLSGGKPRHAVILVHGLGDSGAGLIGLGDVWRQALPDTEFLAPDAPFPCDMAPFGYQWFSLQNRSPAAILANVREASPILDAYIDEVQASRALPAGRVALVGFSQGTMLSLYVALRRQAALAGVIGYSGALVGGEALSHELTSSPPVLLVHGLLDEVVPFPAMAQAERGLRQAGVQVATHARPNLDHGIDSAGLDVGLAFLRDAFQLKSVA</sequence>
<gene>
    <name evidence="4" type="ORF">DM484_08820</name>
</gene>
<protein>
    <submittedName>
        <fullName evidence="4">Phospholipase</fullName>
    </submittedName>
</protein>
<accession>A0A2W4RAI5</accession>
<dbReference type="Proteomes" id="UP000249396">
    <property type="component" value="Unassembled WGS sequence"/>
</dbReference>
<dbReference type="Gene3D" id="3.40.50.1820">
    <property type="entry name" value="alpha/beta hydrolase"/>
    <property type="match status" value="1"/>
</dbReference>